<dbReference type="EMBL" id="MFIF01000005">
    <property type="protein sequence ID" value="OGF87535.1"/>
    <property type="molecule type" value="Genomic_DNA"/>
</dbReference>
<dbReference type="AlphaFoldDB" id="A0A1F5XHX2"/>
<comment type="caution">
    <text evidence="1">The sequence shown here is derived from an EMBL/GenBank/DDBJ whole genome shotgun (WGS) entry which is preliminary data.</text>
</comment>
<name>A0A1F5XHX2_9BACT</name>
<evidence type="ECO:0000313" key="2">
    <source>
        <dbReference type="Proteomes" id="UP000177346"/>
    </source>
</evidence>
<reference evidence="1 2" key="1">
    <citation type="journal article" date="2016" name="Nat. Commun.">
        <title>Thousands of microbial genomes shed light on interconnected biogeochemical processes in an aquifer system.</title>
        <authorList>
            <person name="Anantharaman K."/>
            <person name="Brown C.T."/>
            <person name="Hug L.A."/>
            <person name="Sharon I."/>
            <person name="Castelle C.J."/>
            <person name="Probst A.J."/>
            <person name="Thomas B.C."/>
            <person name="Singh A."/>
            <person name="Wilkins M.J."/>
            <person name="Karaoz U."/>
            <person name="Brodie E.L."/>
            <person name="Williams K.H."/>
            <person name="Hubbard S.S."/>
            <person name="Banfield J.F."/>
        </authorList>
    </citation>
    <scope>NUCLEOTIDE SEQUENCE [LARGE SCALE GENOMIC DNA]</scope>
</reference>
<organism evidence="1 2">
    <name type="scientific">Candidatus Giovannonibacteria bacterium RIFCSPLOWO2_01_FULL_46_32</name>
    <dbReference type="NCBI Taxonomy" id="1798353"/>
    <lineage>
        <taxon>Bacteria</taxon>
        <taxon>Candidatus Giovannoniibacteriota</taxon>
    </lineage>
</organism>
<sequence length="100" mass="11456">MLSELMQFLHSFSLVLRLAPRLQPFCSDIKSETVPKRLQKPFRNSSARFLKHGVSPKKERTCVVFAGFDGATGMVPDLASGELRQSTFRFARWAKRKKQK</sequence>
<protein>
    <submittedName>
        <fullName evidence="1">Uncharacterized protein</fullName>
    </submittedName>
</protein>
<gene>
    <name evidence="1" type="ORF">A3B19_03065</name>
</gene>
<dbReference type="Proteomes" id="UP000177346">
    <property type="component" value="Unassembled WGS sequence"/>
</dbReference>
<proteinExistence type="predicted"/>
<accession>A0A1F5XHX2</accession>
<evidence type="ECO:0000313" key="1">
    <source>
        <dbReference type="EMBL" id="OGF87535.1"/>
    </source>
</evidence>